<dbReference type="OrthoDB" id="5198389at2"/>
<comment type="caution">
    <text evidence="1">The sequence shown here is derived from an EMBL/GenBank/DDBJ whole genome shotgun (WGS) entry which is preliminary data.</text>
</comment>
<accession>A0A3N2CQ12</accession>
<name>A0A3N2CQ12_9ACTN</name>
<gene>
    <name evidence="1" type="ORF">EDD33_0436</name>
</gene>
<protein>
    <submittedName>
        <fullName evidence="1">Uncharacterized protein</fullName>
    </submittedName>
</protein>
<keyword evidence="2" id="KW-1185">Reference proteome</keyword>
<dbReference type="RefSeq" id="WP_123388923.1">
    <property type="nucleotide sequence ID" value="NZ_RKHO01000001.1"/>
</dbReference>
<sequence>MDRTVLVGLLQVVGISLVPVALLVGLGRAPRAWAWCARVIGPRLPRRRRPEEPSGPPLEKLAADLRRLHPDVHHPRPGTRMAKQQGAQLAYDERLAAAGSALDVPTSLLALPLYGLEREAERMRLEHALTAAGLVWQPRPSPGQDLPQ</sequence>
<reference evidence="1 2" key="1">
    <citation type="submission" date="2018-11" db="EMBL/GenBank/DDBJ databases">
        <title>Sequencing the genomes of 1000 actinobacteria strains.</title>
        <authorList>
            <person name="Klenk H.-P."/>
        </authorList>
    </citation>
    <scope>NUCLEOTIDE SEQUENCE [LARGE SCALE GENOMIC DNA]</scope>
    <source>
        <strain evidence="1 2">DSM 12652</strain>
    </source>
</reference>
<evidence type="ECO:0000313" key="2">
    <source>
        <dbReference type="Proteomes" id="UP000281738"/>
    </source>
</evidence>
<organism evidence="1 2">
    <name type="scientific">Nocardioides aurantiacus</name>
    <dbReference type="NCBI Taxonomy" id="86796"/>
    <lineage>
        <taxon>Bacteria</taxon>
        <taxon>Bacillati</taxon>
        <taxon>Actinomycetota</taxon>
        <taxon>Actinomycetes</taxon>
        <taxon>Propionibacteriales</taxon>
        <taxon>Nocardioidaceae</taxon>
        <taxon>Nocardioides</taxon>
    </lineage>
</organism>
<dbReference type="EMBL" id="RKHO01000001">
    <property type="protein sequence ID" value="ROR89607.1"/>
    <property type="molecule type" value="Genomic_DNA"/>
</dbReference>
<evidence type="ECO:0000313" key="1">
    <source>
        <dbReference type="EMBL" id="ROR89607.1"/>
    </source>
</evidence>
<proteinExistence type="predicted"/>
<dbReference type="AlphaFoldDB" id="A0A3N2CQ12"/>
<dbReference type="Proteomes" id="UP000281738">
    <property type="component" value="Unassembled WGS sequence"/>
</dbReference>